<evidence type="ECO:0000313" key="2">
    <source>
        <dbReference type="Proteomes" id="UP001207626"/>
    </source>
</evidence>
<dbReference type="RefSeq" id="WP_087434811.1">
    <property type="nucleotide sequence ID" value="NZ_JAMDLW010000039.1"/>
</dbReference>
<dbReference type="EMBL" id="JAMDLW010000039">
    <property type="protein sequence ID" value="MCY9522605.1"/>
    <property type="molecule type" value="Genomic_DNA"/>
</dbReference>
<dbReference type="Proteomes" id="UP001207626">
    <property type="component" value="Unassembled WGS sequence"/>
</dbReference>
<gene>
    <name evidence="1" type="ORF">M5X09_23595</name>
</gene>
<name>A0ABT4DZF9_9BACL</name>
<reference evidence="1 2" key="1">
    <citation type="submission" date="2022-05" db="EMBL/GenBank/DDBJ databases">
        <title>Genome Sequencing of Bee-Associated Microbes.</title>
        <authorList>
            <person name="Dunlap C."/>
        </authorList>
    </citation>
    <scope>NUCLEOTIDE SEQUENCE [LARGE SCALE GENOMIC DNA]</scope>
    <source>
        <strain evidence="1 2">NRRL NRS-1438</strain>
    </source>
</reference>
<organism evidence="1 2">
    <name type="scientific">Paenibacillus apiarius</name>
    <dbReference type="NCBI Taxonomy" id="46240"/>
    <lineage>
        <taxon>Bacteria</taxon>
        <taxon>Bacillati</taxon>
        <taxon>Bacillota</taxon>
        <taxon>Bacilli</taxon>
        <taxon>Bacillales</taxon>
        <taxon>Paenibacillaceae</taxon>
        <taxon>Paenibacillus</taxon>
    </lineage>
</organism>
<sequence>MAIYTFTDNMLAGPPRVPNHIINYKKGALLREGPFTIHTTLLLYLLIHAVEHPVQEDGRFRPCCAAIWMQLPSAALKETFLQQIG</sequence>
<keyword evidence="2" id="KW-1185">Reference proteome</keyword>
<proteinExistence type="predicted"/>
<accession>A0ABT4DZF9</accession>
<protein>
    <submittedName>
        <fullName evidence="1">Uncharacterized protein</fullName>
    </submittedName>
</protein>
<comment type="caution">
    <text evidence="1">The sequence shown here is derived from an EMBL/GenBank/DDBJ whole genome shotgun (WGS) entry which is preliminary data.</text>
</comment>
<evidence type="ECO:0000313" key="1">
    <source>
        <dbReference type="EMBL" id="MCY9522605.1"/>
    </source>
</evidence>